<evidence type="ECO:0000313" key="3">
    <source>
        <dbReference type="Proteomes" id="UP000000488"/>
    </source>
</evidence>
<dbReference type="KEGG" id="mfu:LILAB_03625"/>
<organism evidence="2 3">
    <name type="scientific">Myxococcus fulvus (strain ATCC BAA-855 / HW-1)</name>
    <dbReference type="NCBI Taxonomy" id="483219"/>
    <lineage>
        <taxon>Bacteria</taxon>
        <taxon>Pseudomonadati</taxon>
        <taxon>Myxococcota</taxon>
        <taxon>Myxococcia</taxon>
        <taxon>Myxococcales</taxon>
        <taxon>Cystobacterineae</taxon>
        <taxon>Myxococcaceae</taxon>
        <taxon>Myxococcus</taxon>
    </lineage>
</organism>
<sequence length="78" mass="8223">MKDTLDCGIRETKGRDNGDRFFVHTWGGTNGDGYHGVFYVGAVNAAAPAVHKGLGRPGAGDKSLSPMEAPVPRLAVVR</sequence>
<protein>
    <submittedName>
        <fullName evidence="2">Uncharacterized protein</fullName>
    </submittedName>
</protein>
<dbReference type="STRING" id="483219.LILAB_03625"/>
<accession>F8CJD7</accession>
<dbReference type="Proteomes" id="UP000000488">
    <property type="component" value="Chromosome"/>
</dbReference>
<name>F8CJD7_MYXFH</name>
<reference evidence="2 3" key="1">
    <citation type="journal article" date="2011" name="J. Bacteriol.">
        <title>Genome sequence of the halotolerant marine bacterium Myxococcus fulvus HW-1.</title>
        <authorList>
            <person name="Li Z.F."/>
            <person name="Li X."/>
            <person name="Liu H."/>
            <person name="Liu X."/>
            <person name="Han K."/>
            <person name="Wu Z.H."/>
            <person name="Hu W."/>
            <person name="Li F.F."/>
            <person name="Li Y.Z."/>
        </authorList>
    </citation>
    <scope>NUCLEOTIDE SEQUENCE [LARGE SCALE GENOMIC DNA]</scope>
    <source>
        <strain evidence="3">ATCC BAA-855 / HW-1</strain>
    </source>
</reference>
<evidence type="ECO:0000313" key="2">
    <source>
        <dbReference type="EMBL" id="AEI62650.1"/>
    </source>
</evidence>
<gene>
    <name evidence="2" type="ordered locus">LILAB_03625</name>
</gene>
<dbReference type="HOGENOM" id="CLU_2618325_0_0_7"/>
<dbReference type="AlphaFoldDB" id="F8CJD7"/>
<feature type="region of interest" description="Disordered" evidence="1">
    <location>
        <begin position="54"/>
        <end position="78"/>
    </location>
</feature>
<evidence type="ECO:0000256" key="1">
    <source>
        <dbReference type="SAM" id="MobiDB-lite"/>
    </source>
</evidence>
<dbReference type="EMBL" id="CP002830">
    <property type="protein sequence ID" value="AEI62650.1"/>
    <property type="molecule type" value="Genomic_DNA"/>
</dbReference>
<proteinExistence type="predicted"/>